<proteinExistence type="predicted"/>
<gene>
    <name evidence="2" type="ORF">CH338_05940</name>
</gene>
<dbReference type="SMART" id="SM00507">
    <property type="entry name" value="HNHc"/>
    <property type="match status" value="1"/>
</dbReference>
<comment type="caution">
    <text evidence="2">The sequence shown here is derived from an EMBL/GenBank/DDBJ whole genome shotgun (WGS) entry which is preliminary data.</text>
</comment>
<dbReference type="InterPro" id="IPR002711">
    <property type="entry name" value="HNH"/>
</dbReference>
<evidence type="ECO:0000313" key="2">
    <source>
        <dbReference type="EMBL" id="RAI40526.1"/>
    </source>
</evidence>
<dbReference type="Proteomes" id="UP000248863">
    <property type="component" value="Unassembled WGS sequence"/>
</dbReference>
<dbReference type="CDD" id="cd00085">
    <property type="entry name" value="HNHc"/>
    <property type="match status" value="1"/>
</dbReference>
<organism evidence="2 3">
    <name type="scientific">Rhodoplanes elegans</name>
    <dbReference type="NCBI Taxonomy" id="29408"/>
    <lineage>
        <taxon>Bacteria</taxon>
        <taxon>Pseudomonadati</taxon>
        <taxon>Pseudomonadota</taxon>
        <taxon>Alphaproteobacteria</taxon>
        <taxon>Hyphomicrobiales</taxon>
        <taxon>Nitrobacteraceae</taxon>
        <taxon>Rhodoplanes</taxon>
    </lineage>
</organism>
<name>A0A327KRF4_9BRAD</name>
<dbReference type="Pfam" id="PF01844">
    <property type="entry name" value="HNH"/>
    <property type="match status" value="1"/>
</dbReference>
<evidence type="ECO:0000313" key="3">
    <source>
        <dbReference type="Proteomes" id="UP000248863"/>
    </source>
</evidence>
<dbReference type="AlphaFoldDB" id="A0A327KRF4"/>
<reference evidence="2 3" key="1">
    <citation type="submission" date="2017-07" db="EMBL/GenBank/DDBJ databases">
        <title>Draft Genome Sequences of Select Purple Nonsulfur Bacteria.</title>
        <authorList>
            <person name="Lasarre B."/>
            <person name="Mckinlay J.B."/>
        </authorList>
    </citation>
    <scope>NUCLEOTIDE SEQUENCE [LARGE SCALE GENOMIC DNA]</scope>
    <source>
        <strain evidence="2 3">DSM 11907</strain>
    </source>
</reference>
<accession>A0A327KRF4</accession>
<dbReference type="InterPro" id="IPR003615">
    <property type="entry name" value="HNH_nuc"/>
</dbReference>
<dbReference type="Gene3D" id="1.10.30.50">
    <property type="match status" value="1"/>
</dbReference>
<dbReference type="EMBL" id="NPEU01000039">
    <property type="protein sequence ID" value="RAI40526.1"/>
    <property type="molecule type" value="Genomic_DNA"/>
</dbReference>
<dbReference type="GO" id="GO:0008270">
    <property type="term" value="F:zinc ion binding"/>
    <property type="evidence" value="ECO:0007669"/>
    <property type="project" value="InterPro"/>
</dbReference>
<protein>
    <recommendedName>
        <fullName evidence="1">HNH nuclease domain-containing protein</fullName>
    </recommendedName>
</protein>
<feature type="domain" description="HNH nuclease" evidence="1">
    <location>
        <begin position="45"/>
        <end position="95"/>
    </location>
</feature>
<dbReference type="GO" id="GO:0004519">
    <property type="term" value="F:endonuclease activity"/>
    <property type="evidence" value="ECO:0007669"/>
    <property type="project" value="InterPro"/>
</dbReference>
<sequence>MGRFARVCGCGRVVRPGEPCSCRPARAPDLRPSARQRGYDHEWEQLRASVLAEQPRCAKCGAPAEHVDHIQPVRFRPDLRLVRSNLRPLCERCHNARSARQQAEWRRREGGV</sequence>
<keyword evidence="3" id="KW-1185">Reference proteome</keyword>
<dbReference type="OrthoDB" id="5292295at2"/>
<evidence type="ECO:0000259" key="1">
    <source>
        <dbReference type="SMART" id="SM00507"/>
    </source>
</evidence>
<dbReference type="GO" id="GO:0003676">
    <property type="term" value="F:nucleic acid binding"/>
    <property type="evidence" value="ECO:0007669"/>
    <property type="project" value="InterPro"/>
</dbReference>